<gene>
    <name evidence="4" type="ORF">D7024_14285</name>
</gene>
<evidence type="ECO:0000313" key="5">
    <source>
        <dbReference type="Proteomes" id="UP000271256"/>
    </source>
</evidence>
<dbReference type="RefSeq" id="WP_121452375.1">
    <property type="nucleotide sequence ID" value="NZ_RBWE01000001.1"/>
</dbReference>
<dbReference type="Proteomes" id="UP000271256">
    <property type="component" value="Unassembled WGS sequence"/>
</dbReference>
<evidence type="ECO:0000313" key="4">
    <source>
        <dbReference type="EMBL" id="RKO67989.1"/>
    </source>
</evidence>
<dbReference type="OrthoDB" id="1803266at2"/>
<comment type="caution">
    <text evidence="4">The sequence shown here is derived from an EMBL/GenBank/DDBJ whole genome shotgun (WGS) entry which is preliminary data.</text>
</comment>
<keyword evidence="2" id="KW-0175">Coiled coil</keyword>
<accession>A0A494WWU0</accession>
<sequence length="507" mass="58304">MKVKRAIRIRVSSKRKRGARELAYDLAQFRNLLLIFQSRYYALFGQVILNQSVIYSLLADQTMKKKPEQEEALREASERIIQHPDLQELIQRMKEQKARVDNNYVLQTTIRQVIKDYKSFLASLAGYRVNPGKYKERPQPPKPKKLGKLTQVTAEFNSNVFEVEGNTLFLRLRMNGKKRIKIKLPRDVEGVSSVRLVYHLSDVWVDVIYEKELKEPEAGLIHLAGIDMGMDNLISLISTSPDVKSLIISGREVKSFNCWFNKKKAAVQSAMDTLGNKIAQEEDESRKNAMSKELLKLKFYLHNLYNYRDRWIESHFHKVARVLADFLYETGHKAVYLGKGATESKDGIDLGKVTNQNFVSIPFRKLINILKYKLEELGMKAEEKEESYTSKASSLSDDILEIQRRYDEAKEKQGEIKIKCSGKRIERGLYRDNVLNKVFNADLNGALNILKVGAKLRRLTLSLKVLLCKLCNPLRLNLYDFIYRFKSKAESPPGIGDSKLATAGLTR</sequence>
<reference evidence="4 5" key="1">
    <citation type="submission" date="2018-10" db="EMBL/GenBank/DDBJ databases">
        <authorList>
            <person name="Grouzdev D.S."/>
            <person name="Krutkina M.S."/>
            <person name="Tourova T.P."/>
            <person name="Nazina T.N."/>
        </authorList>
    </citation>
    <scope>NUCLEOTIDE SEQUENCE [LARGE SCALE GENOMIC DNA]</scope>
    <source>
        <strain evidence="4 5">435</strain>
    </source>
</reference>
<dbReference type="AlphaFoldDB" id="A0A494WWU0"/>
<keyword evidence="1" id="KW-0238">DNA-binding</keyword>
<dbReference type="InterPro" id="IPR010095">
    <property type="entry name" value="Cas12f1-like_TNB"/>
</dbReference>
<organism evidence="4 5">
    <name type="scientific">Desulfofundulus salinus</name>
    <dbReference type="NCBI Taxonomy" id="2419843"/>
    <lineage>
        <taxon>Bacteria</taxon>
        <taxon>Bacillati</taxon>
        <taxon>Bacillota</taxon>
        <taxon>Clostridia</taxon>
        <taxon>Eubacteriales</taxon>
        <taxon>Peptococcaceae</taxon>
        <taxon>Desulfofundulus</taxon>
    </lineage>
</organism>
<feature type="coiled-coil region" evidence="2">
    <location>
        <begin position="59"/>
        <end position="103"/>
    </location>
</feature>
<dbReference type="GO" id="GO:0003677">
    <property type="term" value="F:DNA binding"/>
    <property type="evidence" value="ECO:0007669"/>
    <property type="project" value="UniProtKB-KW"/>
</dbReference>
<proteinExistence type="predicted"/>
<feature type="domain" description="Cas12f1-like TNB" evidence="3">
    <location>
        <begin position="363"/>
        <end position="449"/>
    </location>
</feature>
<evidence type="ECO:0000256" key="1">
    <source>
        <dbReference type="ARBA" id="ARBA00023125"/>
    </source>
</evidence>
<keyword evidence="5" id="KW-1185">Reference proteome</keyword>
<protein>
    <submittedName>
        <fullName evidence="4">Transposase</fullName>
    </submittedName>
</protein>
<evidence type="ECO:0000259" key="3">
    <source>
        <dbReference type="Pfam" id="PF07282"/>
    </source>
</evidence>
<evidence type="ECO:0000256" key="2">
    <source>
        <dbReference type="SAM" id="Coils"/>
    </source>
</evidence>
<dbReference type="EMBL" id="RBWE01000001">
    <property type="protein sequence ID" value="RKO67989.1"/>
    <property type="molecule type" value="Genomic_DNA"/>
</dbReference>
<name>A0A494WWU0_9FIRM</name>
<dbReference type="Pfam" id="PF07282">
    <property type="entry name" value="Cas12f1-like_TNB"/>
    <property type="match status" value="1"/>
</dbReference>